<dbReference type="PANTHER" id="PTHR10845:SF192">
    <property type="entry name" value="DOUBLE HIT, ISOFORM B"/>
    <property type="match status" value="1"/>
</dbReference>
<dbReference type="OrthoDB" id="196547at2759"/>
<dbReference type="EMBL" id="FN649740">
    <property type="protein sequence ID" value="CBJ26641.1"/>
    <property type="molecule type" value="Genomic_DNA"/>
</dbReference>
<dbReference type="eggNOG" id="ENOG502QVMV">
    <property type="taxonomic scope" value="Eukaryota"/>
</dbReference>
<feature type="transmembrane region" description="Helical" evidence="2">
    <location>
        <begin position="27"/>
        <end position="51"/>
    </location>
</feature>
<sequence length="460" mass="52175">MTGLAGIVAYLGAMVAAGAIKRHSGDLFAHCGLDAVFHYTTWGVWISVALVRVYRSWKILIKHSVEMWPPWAQVLLLTVPWCIPAVAYTIDDHLSRFNEVRNWCEIYRPIDTFTYILGSSLIASAFVLVYQMRKVRKQMNEYRLQVFQLAFLLLTGSVVFPLQHLLLDNKHGIRRIWVLYHNFLDSLVLFWPPIAEPMYRYLTGDVDYLNSYTQGFSTLPTPAQMKGSLRDQLSLDELRTEFQKFAENRMARELPEFYQACLDRDEIEDFFGRQAATTAIIDRFIRSGSEQELNISDRIRNKILLTEITSYNIFNEAMSVAVTMMDTNFSAAFKRSEAYKQLERNVRDEAEELERLRKMNQLPPKNHVPTEPKGLVKVFRRFFPPPPGEASLISSSSRSGGSSVGGREGSTTSSHPSATTECTTRMSMKMMSSHSLLRPESGGHAGAGAAVRGDESDLDV</sequence>
<dbReference type="SUPFAM" id="SSF48097">
    <property type="entry name" value="Regulator of G-protein signaling, RGS"/>
    <property type="match status" value="1"/>
</dbReference>
<evidence type="ECO:0000256" key="1">
    <source>
        <dbReference type="SAM" id="MobiDB-lite"/>
    </source>
</evidence>
<dbReference type="Gene3D" id="1.10.167.10">
    <property type="entry name" value="Regulator of G-protein Signalling 4, domain 2"/>
    <property type="match status" value="1"/>
</dbReference>
<evidence type="ECO:0000256" key="2">
    <source>
        <dbReference type="SAM" id="Phobius"/>
    </source>
</evidence>
<dbReference type="EMBL" id="FN648597">
    <property type="protein sequence ID" value="CBJ26641.1"/>
    <property type="molecule type" value="Genomic_DNA"/>
</dbReference>
<feature type="compositionally biased region" description="Low complexity" evidence="1">
    <location>
        <begin position="426"/>
        <end position="435"/>
    </location>
</feature>
<dbReference type="InterPro" id="IPR036305">
    <property type="entry name" value="RGS_sf"/>
</dbReference>
<evidence type="ECO:0000313" key="4">
    <source>
        <dbReference type="EMBL" id="CBJ26641.1"/>
    </source>
</evidence>
<reference evidence="4 5" key="1">
    <citation type="journal article" date="2010" name="Nature">
        <title>The Ectocarpus genome and the independent evolution of multicellularity in brown algae.</title>
        <authorList>
            <person name="Cock J.M."/>
            <person name="Sterck L."/>
            <person name="Rouze P."/>
            <person name="Scornet D."/>
            <person name="Allen A.E."/>
            <person name="Amoutzias G."/>
            <person name="Anthouard V."/>
            <person name="Artiguenave F."/>
            <person name="Aury J.M."/>
            <person name="Badger J.H."/>
            <person name="Beszteri B."/>
            <person name="Billiau K."/>
            <person name="Bonnet E."/>
            <person name="Bothwell J.H."/>
            <person name="Bowler C."/>
            <person name="Boyen C."/>
            <person name="Brownlee C."/>
            <person name="Carrano C.J."/>
            <person name="Charrier B."/>
            <person name="Cho G.Y."/>
            <person name="Coelho S.M."/>
            <person name="Collen J."/>
            <person name="Corre E."/>
            <person name="Da Silva C."/>
            <person name="Delage L."/>
            <person name="Delaroque N."/>
            <person name="Dittami S.M."/>
            <person name="Doulbeau S."/>
            <person name="Elias M."/>
            <person name="Farnham G."/>
            <person name="Gachon C.M."/>
            <person name="Gschloessl B."/>
            <person name="Heesch S."/>
            <person name="Jabbari K."/>
            <person name="Jubin C."/>
            <person name="Kawai H."/>
            <person name="Kimura K."/>
            <person name="Kloareg B."/>
            <person name="Kupper F.C."/>
            <person name="Lang D."/>
            <person name="Le Bail A."/>
            <person name="Leblanc C."/>
            <person name="Lerouge P."/>
            <person name="Lohr M."/>
            <person name="Lopez P.J."/>
            <person name="Martens C."/>
            <person name="Maumus F."/>
            <person name="Michel G."/>
            <person name="Miranda-Saavedra D."/>
            <person name="Morales J."/>
            <person name="Moreau H."/>
            <person name="Motomura T."/>
            <person name="Nagasato C."/>
            <person name="Napoli C.A."/>
            <person name="Nelson D.R."/>
            <person name="Nyvall-Collen P."/>
            <person name="Peters A.F."/>
            <person name="Pommier C."/>
            <person name="Potin P."/>
            <person name="Poulain J."/>
            <person name="Quesneville H."/>
            <person name="Read B."/>
            <person name="Rensing S.A."/>
            <person name="Ritter A."/>
            <person name="Rousvoal S."/>
            <person name="Samanta M."/>
            <person name="Samson G."/>
            <person name="Schroeder D.C."/>
            <person name="Segurens B."/>
            <person name="Strittmatter M."/>
            <person name="Tonon T."/>
            <person name="Tregear J.W."/>
            <person name="Valentin K."/>
            <person name="von Dassow P."/>
            <person name="Yamagishi T."/>
            <person name="Van de Peer Y."/>
            <person name="Wincker P."/>
        </authorList>
    </citation>
    <scope>NUCLEOTIDE SEQUENCE [LARGE SCALE GENOMIC DNA]</scope>
    <source>
        <strain evidence="5">Ec32 / CCAP1310/4</strain>
    </source>
</reference>
<dbReference type="Pfam" id="PF00615">
    <property type="entry name" value="RGS"/>
    <property type="match status" value="1"/>
</dbReference>
<name>D7G0B4_ECTSI</name>
<proteinExistence type="predicted"/>
<dbReference type="AlphaFoldDB" id="D7G0B4"/>
<dbReference type="InterPro" id="IPR044926">
    <property type="entry name" value="RGS_subdomain_2"/>
</dbReference>
<gene>
    <name evidence="4" type="ORF">Esi_0040_0022</name>
</gene>
<dbReference type="SMART" id="SM00315">
    <property type="entry name" value="RGS"/>
    <property type="match status" value="1"/>
</dbReference>
<accession>D7G0B4</accession>
<dbReference type="PANTHER" id="PTHR10845">
    <property type="entry name" value="REGULATOR OF G PROTEIN SIGNALING"/>
    <property type="match status" value="1"/>
</dbReference>
<feature type="domain" description="RGS" evidence="3">
    <location>
        <begin position="228"/>
        <end position="343"/>
    </location>
</feature>
<feature type="transmembrane region" description="Helical" evidence="2">
    <location>
        <begin position="142"/>
        <end position="162"/>
    </location>
</feature>
<organism evidence="4 5">
    <name type="scientific">Ectocarpus siliculosus</name>
    <name type="common">Brown alga</name>
    <name type="synonym">Conferva siliculosa</name>
    <dbReference type="NCBI Taxonomy" id="2880"/>
    <lineage>
        <taxon>Eukaryota</taxon>
        <taxon>Sar</taxon>
        <taxon>Stramenopiles</taxon>
        <taxon>Ochrophyta</taxon>
        <taxon>PX clade</taxon>
        <taxon>Phaeophyceae</taxon>
        <taxon>Ectocarpales</taxon>
        <taxon>Ectocarpaceae</taxon>
        <taxon>Ectocarpus</taxon>
    </lineage>
</organism>
<protein>
    <recommendedName>
        <fullName evidence="3">RGS domain-containing protein</fullName>
    </recommendedName>
</protein>
<keyword evidence="5" id="KW-1185">Reference proteome</keyword>
<evidence type="ECO:0000259" key="3">
    <source>
        <dbReference type="PROSITE" id="PS50132"/>
    </source>
</evidence>
<evidence type="ECO:0000313" key="5">
    <source>
        <dbReference type="Proteomes" id="UP000002630"/>
    </source>
</evidence>
<dbReference type="InParanoid" id="D7G0B4"/>
<feature type="region of interest" description="Disordered" evidence="1">
    <location>
        <begin position="387"/>
        <end position="460"/>
    </location>
</feature>
<keyword evidence="2" id="KW-0472">Membrane</keyword>
<feature type="transmembrane region" description="Helical" evidence="2">
    <location>
        <begin position="110"/>
        <end position="130"/>
    </location>
</feature>
<dbReference type="PROSITE" id="PS50132">
    <property type="entry name" value="RGS"/>
    <property type="match status" value="1"/>
</dbReference>
<feature type="compositionally biased region" description="Polar residues" evidence="1">
    <location>
        <begin position="415"/>
        <end position="425"/>
    </location>
</feature>
<keyword evidence="2" id="KW-0812">Transmembrane</keyword>
<dbReference type="InterPro" id="IPR016137">
    <property type="entry name" value="RGS"/>
</dbReference>
<dbReference type="Proteomes" id="UP000002630">
    <property type="component" value="Linkage Group LG15"/>
</dbReference>
<feature type="transmembrane region" description="Helical" evidence="2">
    <location>
        <begin position="71"/>
        <end position="90"/>
    </location>
</feature>
<keyword evidence="2" id="KW-1133">Transmembrane helix</keyword>